<reference evidence="2" key="2">
    <citation type="submission" date="2011-02" db="EMBL/GenBank/DDBJ databases">
        <title>Annotation of Ajellomyces capsulatus strain H88.</title>
        <authorList>
            <consortium name="The Broad Institute Genome Sequencing Platform"/>
            <person name="Champion M."/>
            <person name="Cuomo C."/>
            <person name="Ma L.-J."/>
            <person name="Henn M.R."/>
            <person name="Sil A."/>
            <person name="Goldman B."/>
            <person name="Young S.K."/>
            <person name="Kodira C.D."/>
            <person name="Zeng Q."/>
            <person name="Koehrsen M."/>
            <person name="Alvarado L."/>
            <person name="Berlin A."/>
            <person name="Borenstein D."/>
            <person name="Chen Z."/>
            <person name="Engels R."/>
            <person name="Freedman E."/>
            <person name="Gellesch M."/>
            <person name="Goldberg J."/>
            <person name="Griggs A."/>
            <person name="Gujja S."/>
            <person name="Heiman D."/>
            <person name="Hepburn T."/>
            <person name="Howarth C."/>
            <person name="Jen D."/>
            <person name="Larson L."/>
            <person name="Lewis B."/>
            <person name="Mehta T."/>
            <person name="Park D."/>
            <person name="Pearson M."/>
            <person name="Roberts A."/>
            <person name="Saif S."/>
            <person name="Shea T."/>
            <person name="Shenoy N."/>
            <person name="Sisk P."/>
            <person name="Stolte C."/>
            <person name="Sykes S."/>
            <person name="Walk T."/>
            <person name="White J."/>
            <person name="Yandava C."/>
            <person name="Klein B."/>
            <person name="McEwen J.G."/>
            <person name="Puccia R."/>
            <person name="Goldman G.H."/>
            <person name="Felipe M.S."/>
            <person name="Nino-Vega G."/>
            <person name="San-Blas G."/>
            <person name="Taylor J."/>
            <person name="Mendoza L."/>
            <person name="Galagan J."/>
            <person name="Nusbaum C."/>
            <person name="Birren B."/>
        </authorList>
    </citation>
    <scope>NUCLEOTIDE SEQUENCE</scope>
    <source>
        <strain evidence="2">H88</strain>
    </source>
</reference>
<dbReference type="Proteomes" id="UP000663419">
    <property type="component" value="Chromosome 1"/>
</dbReference>
<evidence type="ECO:0000313" key="4">
    <source>
        <dbReference type="Proteomes" id="UP000008142"/>
    </source>
</evidence>
<proteinExistence type="predicted"/>
<dbReference type="Proteomes" id="UP000008142">
    <property type="component" value="Unassembled WGS sequence"/>
</dbReference>
<gene>
    <name evidence="2" type="ORF">HCEG_02606</name>
    <name evidence="3" type="ORF">I7I53_09969</name>
</gene>
<feature type="region of interest" description="Disordered" evidence="1">
    <location>
        <begin position="66"/>
        <end position="85"/>
    </location>
</feature>
<dbReference type="AlphaFoldDB" id="F0UCW5"/>
<dbReference type="EMBL" id="CP069102">
    <property type="protein sequence ID" value="QSS49574.1"/>
    <property type="molecule type" value="Genomic_DNA"/>
</dbReference>
<name>F0UCW5_AJEC8</name>
<feature type="compositionally biased region" description="Polar residues" evidence="1">
    <location>
        <begin position="76"/>
        <end position="85"/>
    </location>
</feature>
<dbReference type="EMBL" id="DS990637">
    <property type="protein sequence ID" value="EGC43391.1"/>
    <property type="molecule type" value="Genomic_DNA"/>
</dbReference>
<evidence type="ECO:0000313" key="2">
    <source>
        <dbReference type="EMBL" id="EGC43391.1"/>
    </source>
</evidence>
<dbReference type="VEuPathDB" id="FungiDB:I7I53_09969"/>
<protein>
    <submittedName>
        <fullName evidence="2">Predicted protein</fullName>
    </submittedName>
</protein>
<dbReference type="HOGENOM" id="CLU_2512133_0_0_1"/>
<reference evidence="3" key="3">
    <citation type="submission" date="2021-01" db="EMBL/GenBank/DDBJ databases">
        <title>Chromosome-level genome assembly of a human fungal pathogen reveals clustering of transcriptionally co-regulated genes.</title>
        <authorList>
            <person name="Voorhies M."/>
            <person name="Cohen S."/>
            <person name="Shea T.P."/>
            <person name="Petrus S."/>
            <person name="Munoz J.F."/>
            <person name="Poplawski S."/>
            <person name="Goldman W.E."/>
            <person name="Michael T."/>
            <person name="Cuomo C.A."/>
            <person name="Sil A."/>
            <person name="Beyhan S."/>
        </authorList>
    </citation>
    <scope>NUCLEOTIDE SEQUENCE</scope>
    <source>
        <strain evidence="3">H88</strain>
    </source>
</reference>
<accession>F0UCW5</accession>
<sequence length="85" mass="9099">MFPNKMSKFRLSTLCTASQNASHVSTCVLHTRASYTHQACGDSCGLCPKALHIPINNILISRLSPFPSPVPEPRNSPASGSYASP</sequence>
<organism evidence="4">
    <name type="scientific">Ajellomyces capsulatus (strain H88)</name>
    <name type="common">Darling's disease fungus</name>
    <name type="synonym">Histoplasma capsulatum</name>
    <dbReference type="NCBI Taxonomy" id="544711"/>
    <lineage>
        <taxon>Eukaryota</taxon>
        <taxon>Fungi</taxon>
        <taxon>Dikarya</taxon>
        <taxon>Ascomycota</taxon>
        <taxon>Pezizomycotina</taxon>
        <taxon>Eurotiomycetes</taxon>
        <taxon>Eurotiomycetidae</taxon>
        <taxon>Onygenales</taxon>
        <taxon>Ajellomycetaceae</taxon>
        <taxon>Histoplasma</taxon>
    </lineage>
</organism>
<reference evidence="4" key="1">
    <citation type="submission" date="2008-07" db="EMBL/GenBank/DDBJ databases">
        <title>Annotation of Ajellomyces capsulatus strain H88.</title>
        <authorList>
            <person name="Champion M."/>
            <person name="Cuomo C."/>
            <person name="Ma L.-J."/>
            <person name="Henn M.R."/>
            <person name="Sil A."/>
            <person name="Goldman B."/>
            <person name="Young S.K."/>
            <person name="Kodira C.D."/>
            <person name="Zeng Q."/>
            <person name="Koehrsen M."/>
            <person name="Alvarado L."/>
            <person name="Berlin A."/>
            <person name="Borenstein D."/>
            <person name="Chen Z."/>
            <person name="Engels R."/>
            <person name="Freedman E."/>
            <person name="Gellesch M."/>
            <person name="Goldberg J."/>
            <person name="Griggs A."/>
            <person name="Gujja S."/>
            <person name="Heiman D."/>
            <person name="Hepburn T."/>
            <person name="Howarth C."/>
            <person name="Jen D."/>
            <person name="Larson L."/>
            <person name="Lewis B."/>
            <person name="Mehta T."/>
            <person name="Park D."/>
            <person name="Pearson M."/>
            <person name="Roberts A."/>
            <person name="Saif S."/>
            <person name="Shea T."/>
            <person name="Shenoy N."/>
            <person name="Sisk P."/>
            <person name="Stolte C."/>
            <person name="Sykes S."/>
            <person name="Walk T."/>
            <person name="White J."/>
            <person name="Yandava C."/>
            <person name="Klein B."/>
            <person name="McEwen J.G."/>
            <person name="Puccia R."/>
            <person name="Goldman G.H."/>
            <person name="Felipe M.S."/>
            <person name="Nino-Vega G."/>
            <person name="San-Blas G."/>
            <person name="Taylor J."/>
            <person name="Mendoza L."/>
            <person name="Galagan J."/>
            <person name="Nusbaum C."/>
            <person name="Birren B."/>
        </authorList>
    </citation>
    <scope>NUCLEOTIDE SEQUENCE [LARGE SCALE GENOMIC DNA]</scope>
    <source>
        <strain evidence="4">H88</strain>
    </source>
</reference>
<evidence type="ECO:0000256" key="1">
    <source>
        <dbReference type="SAM" id="MobiDB-lite"/>
    </source>
</evidence>
<evidence type="ECO:0000313" key="3">
    <source>
        <dbReference type="EMBL" id="QSS49574.1"/>
    </source>
</evidence>